<dbReference type="EMBL" id="JAINUF010000015">
    <property type="protein sequence ID" value="KAJ8341515.1"/>
    <property type="molecule type" value="Genomic_DNA"/>
</dbReference>
<dbReference type="AlphaFoldDB" id="A0A9Q1EMM8"/>
<keyword evidence="3" id="KW-1185">Reference proteome</keyword>
<evidence type="ECO:0000313" key="2">
    <source>
        <dbReference type="EMBL" id="KAJ8341515.1"/>
    </source>
</evidence>
<proteinExistence type="predicted"/>
<gene>
    <name evidence="2" type="ORF">SKAU_G00338060</name>
</gene>
<comment type="caution">
    <text evidence="2">The sequence shown here is derived from an EMBL/GenBank/DDBJ whole genome shotgun (WGS) entry which is preliminary data.</text>
</comment>
<accession>A0A9Q1EMM8</accession>
<feature type="compositionally biased region" description="Low complexity" evidence="1">
    <location>
        <begin position="384"/>
        <end position="395"/>
    </location>
</feature>
<evidence type="ECO:0000313" key="3">
    <source>
        <dbReference type="Proteomes" id="UP001152622"/>
    </source>
</evidence>
<organism evidence="2 3">
    <name type="scientific">Synaphobranchus kaupii</name>
    <name type="common">Kaup's arrowtooth eel</name>
    <dbReference type="NCBI Taxonomy" id="118154"/>
    <lineage>
        <taxon>Eukaryota</taxon>
        <taxon>Metazoa</taxon>
        <taxon>Chordata</taxon>
        <taxon>Craniata</taxon>
        <taxon>Vertebrata</taxon>
        <taxon>Euteleostomi</taxon>
        <taxon>Actinopterygii</taxon>
        <taxon>Neopterygii</taxon>
        <taxon>Teleostei</taxon>
        <taxon>Anguilliformes</taxon>
        <taxon>Synaphobranchidae</taxon>
        <taxon>Synaphobranchus</taxon>
    </lineage>
</organism>
<feature type="region of interest" description="Disordered" evidence="1">
    <location>
        <begin position="28"/>
        <end position="66"/>
    </location>
</feature>
<feature type="region of interest" description="Disordered" evidence="1">
    <location>
        <begin position="384"/>
        <end position="412"/>
    </location>
</feature>
<name>A0A9Q1EMM8_SYNKA</name>
<feature type="compositionally biased region" description="Basic and acidic residues" evidence="1">
    <location>
        <begin position="462"/>
        <end position="482"/>
    </location>
</feature>
<sequence length="552" mass="59043">MPPTPHPHPQRLPLHLLWGASDPPFEAPSYLAQLSADPPPPPPPLGAPPLPGRDGARVPRRGASHRSAFGGLSAALTRAARTRCRRVSCFEGRHCGPLSCPWPRLNGPFDGRPEACHRAPCPGPERGFKAQNTWQKRRDTVQEDRGLGTGRCSGISTDVPRSLSVSREPRQGRRVQGSSSYLLICVSKADDGIISGGAGRKETTTGSSHHGGETLSFPHNWPVKCNSRLISMKRDGVWACTGWGFPPPVSSEEGPSLLSPTLATSPLPTPSACHRIVDATGGSGSTHFERAESGVAVDAERGGVSRKPTGGDRGARRWPGKEVSAPCKRVSISWLTLTCTQTRRSVPLSRGLIRGGAGDDSSHYRQSGATISLWKERSWRETPGVAGAGEARPAGRGPPPPTPAISSTPSRHVRGVSLRAAPHEKHRSCRTLRLIGANFAWRTSAPPAPSAARLTNVTIPPSDRKTSHERHFATKKSGDVERPAPPPVSAPLVSRHVALLRHLTCASRCLRDNVEIRVSVNRTAASEMLNPYNDGSEGTAGFSAQVHHRLPP</sequence>
<feature type="compositionally biased region" description="Pro residues" evidence="1">
    <location>
        <begin position="37"/>
        <end position="51"/>
    </location>
</feature>
<feature type="region of interest" description="Disordered" evidence="1">
    <location>
        <begin position="529"/>
        <end position="552"/>
    </location>
</feature>
<feature type="compositionally biased region" description="Basic and acidic residues" evidence="1">
    <location>
        <begin position="300"/>
        <end position="315"/>
    </location>
</feature>
<feature type="region of interest" description="Disordered" evidence="1">
    <location>
        <begin position="447"/>
        <end position="486"/>
    </location>
</feature>
<protein>
    <submittedName>
        <fullName evidence="2">Uncharacterized protein</fullName>
    </submittedName>
</protein>
<feature type="region of interest" description="Disordered" evidence="1">
    <location>
        <begin position="300"/>
        <end position="322"/>
    </location>
</feature>
<evidence type="ECO:0000256" key="1">
    <source>
        <dbReference type="SAM" id="MobiDB-lite"/>
    </source>
</evidence>
<dbReference type="Proteomes" id="UP001152622">
    <property type="component" value="Chromosome 15"/>
</dbReference>
<reference evidence="2" key="1">
    <citation type="journal article" date="2023" name="Science">
        <title>Genome structures resolve the early diversification of teleost fishes.</title>
        <authorList>
            <person name="Parey E."/>
            <person name="Louis A."/>
            <person name="Montfort J."/>
            <person name="Bouchez O."/>
            <person name="Roques C."/>
            <person name="Iampietro C."/>
            <person name="Lluch J."/>
            <person name="Castinel A."/>
            <person name="Donnadieu C."/>
            <person name="Desvignes T."/>
            <person name="Floi Bucao C."/>
            <person name="Jouanno E."/>
            <person name="Wen M."/>
            <person name="Mejri S."/>
            <person name="Dirks R."/>
            <person name="Jansen H."/>
            <person name="Henkel C."/>
            <person name="Chen W.J."/>
            <person name="Zahm M."/>
            <person name="Cabau C."/>
            <person name="Klopp C."/>
            <person name="Thompson A.W."/>
            <person name="Robinson-Rechavi M."/>
            <person name="Braasch I."/>
            <person name="Lecointre G."/>
            <person name="Bobe J."/>
            <person name="Postlethwait J.H."/>
            <person name="Berthelot C."/>
            <person name="Roest Crollius H."/>
            <person name="Guiguen Y."/>
        </authorList>
    </citation>
    <scope>NUCLEOTIDE SEQUENCE</scope>
    <source>
        <strain evidence="2">WJC10195</strain>
    </source>
</reference>
<dbReference type="OrthoDB" id="10629049at2759"/>